<dbReference type="AlphaFoldDB" id="A0A8C6FGQ9"/>
<sequence length="120" mass="13956">KKIVIVYVTPNPKIRGLECSHRWPNPLFKIGRGQKLKQGDTCSVFPEDRSQHLGEELQGYWDQEVLRAKSYKREPSLMKAIVQCYWKSCLVLGTFTFLEVKIFPCRALLSSLCRSVPRWV</sequence>
<dbReference type="Ensembl" id="ENSMMST00000005405.1">
    <property type="protein sequence ID" value="ENSMMSP00000004969.1"/>
    <property type="gene ID" value="ENSMMSG00000003743.1"/>
</dbReference>
<keyword evidence="2" id="KW-1185">Reference proteome</keyword>
<name>A0A8C6FGQ9_MOSMO</name>
<evidence type="ECO:0000313" key="1">
    <source>
        <dbReference type="Ensembl" id="ENSMMSP00000004969.1"/>
    </source>
</evidence>
<organism evidence="1 2">
    <name type="scientific">Moschus moschiferus</name>
    <name type="common">Siberian musk deer</name>
    <name type="synonym">Moschus sibiricus</name>
    <dbReference type="NCBI Taxonomy" id="68415"/>
    <lineage>
        <taxon>Eukaryota</taxon>
        <taxon>Metazoa</taxon>
        <taxon>Chordata</taxon>
        <taxon>Craniata</taxon>
        <taxon>Vertebrata</taxon>
        <taxon>Euteleostomi</taxon>
        <taxon>Mammalia</taxon>
        <taxon>Eutheria</taxon>
        <taxon>Laurasiatheria</taxon>
        <taxon>Artiodactyla</taxon>
        <taxon>Ruminantia</taxon>
        <taxon>Pecora</taxon>
        <taxon>Moschidae</taxon>
        <taxon>Moschus</taxon>
    </lineage>
</organism>
<reference evidence="1" key="1">
    <citation type="submission" date="2025-08" db="UniProtKB">
        <authorList>
            <consortium name="Ensembl"/>
        </authorList>
    </citation>
    <scope>IDENTIFICATION</scope>
</reference>
<dbReference type="GeneTree" id="ENSGT00940000153931"/>
<protein>
    <submittedName>
        <fullName evidence="1">Uncharacterized protein</fullName>
    </submittedName>
</protein>
<evidence type="ECO:0000313" key="2">
    <source>
        <dbReference type="Proteomes" id="UP000694544"/>
    </source>
</evidence>
<accession>A0A8C6FGQ9</accession>
<reference evidence="1" key="2">
    <citation type="submission" date="2025-09" db="UniProtKB">
        <authorList>
            <consortium name="Ensembl"/>
        </authorList>
    </citation>
    <scope>IDENTIFICATION</scope>
</reference>
<proteinExistence type="predicted"/>
<dbReference type="Proteomes" id="UP000694544">
    <property type="component" value="Unplaced"/>
</dbReference>